<keyword evidence="6" id="KW-0119">Carbohydrate metabolism</keyword>
<evidence type="ECO:0000256" key="4">
    <source>
        <dbReference type="ARBA" id="ARBA00022729"/>
    </source>
</evidence>
<name>A0ABR7W5U2_9ACTN</name>
<evidence type="ECO:0000256" key="6">
    <source>
        <dbReference type="ARBA" id="ARBA00023277"/>
    </source>
</evidence>
<protein>
    <submittedName>
        <fullName evidence="8">Polyhydroxybutyrate depolymerase</fullName>
    </submittedName>
</protein>
<keyword evidence="7" id="KW-0624">Polysaccharide degradation</keyword>
<dbReference type="PANTHER" id="PTHR38050">
    <property type="match status" value="1"/>
</dbReference>
<gene>
    <name evidence="8" type="ORF">IDF66_01255</name>
</gene>
<accession>A0ABR7W5U2</accession>
<dbReference type="EMBL" id="JACWMS010000001">
    <property type="protein sequence ID" value="MBD1318199.1"/>
    <property type="molecule type" value="Genomic_DNA"/>
</dbReference>
<evidence type="ECO:0000256" key="5">
    <source>
        <dbReference type="ARBA" id="ARBA00022801"/>
    </source>
</evidence>
<reference evidence="8 9" key="1">
    <citation type="submission" date="2020-09" db="EMBL/GenBank/DDBJ databases">
        <title>Novel species in genus Gordonia.</title>
        <authorList>
            <person name="Zhang G."/>
        </authorList>
    </citation>
    <scope>NUCLEOTIDE SEQUENCE [LARGE SCALE GENOMIC DNA]</scope>
    <source>
        <strain evidence="8 9">ON-33</strain>
    </source>
</reference>
<dbReference type="InterPro" id="IPR029058">
    <property type="entry name" value="AB_hydrolase_fold"/>
</dbReference>
<evidence type="ECO:0000313" key="9">
    <source>
        <dbReference type="Proteomes" id="UP000602395"/>
    </source>
</evidence>
<keyword evidence="5" id="KW-0378">Hydrolase</keyword>
<dbReference type="InterPro" id="IPR043595">
    <property type="entry name" value="FaeB/C/D"/>
</dbReference>
<proteinExistence type="predicted"/>
<evidence type="ECO:0000256" key="7">
    <source>
        <dbReference type="ARBA" id="ARBA00023326"/>
    </source>
</evidence>
<comment type="caution">
    <text evidence="8">The sequence shown here is derived from an EMBL/GenBank/DDBJ whole genome shotgun (WGS) entry which is preliminary data.</text>
</comment>
<sequence>MVGACAAWFPGVTGEAAASPTDPRPAAGCPSLRAGDTITRSVTVGGVHRTYRIHVPADHTGGQRLPLVLAFHGRAERGVTFERYTGLSSLPAIIVYPDGLRGTDDRTAWQGAPYSSPRADDIAFTRAILGAMRTSACVDRNRTYAVGRSNGGGLVAMLACRMPREFTGFATISAAIYTRTVQGCSHGPPISLVDFHGTADGVIHYGGGTRFHARYLSTPAWLRTWSTRAGCPDTTMTIPLNSVVDRVSWPFCALSGHAIVHYRIRGGTHRWPGSMGNGVLGSAADTVSATQLLWQFFMTHPLYGSS</sequence>
<evidence type="ECO:0000256" key="3">
    <source>
        <dbReference type="ARBA" id="ARBA00022651"/>
    </source>
</evidence>
<comment type="subcellular location">
    <subcellularLocation>
        <location evidence="1">Secreted</location>
    </subcellularLocation>
</comment>
<dbReference type="PANTHER" id="PTHR38050:SF2">
    <property type="entry name" value="FERULOYL ESTERASE C-RELATED"/>
    <property type="match status" value="1"/>
</dbReference>
<keyword evidence="3" id="KW-0858">Xylan degradation</keyword>
<evidence type="ECO:0000256" key="2">
    <source>
        <dbReference type="ARBA" id="ARBA00022525"/>
    </source>
</evidence>
<keyword evidence="4" id="KW-0732">Signal</keyword>
<keyword evidence="2" id="KW-0964">Secreted</keyword>
<dbReference type="Gene3D" id="3.40.50.1820">
    <property type="entry name" value="alpha/beta hydrolase"/>
    <property type="match status" value="1"/>
</dbReference>
<dbReference type="SUPFAM" id="SSF53474">
    <property type="entry name" value="alpha/beta-Hydrolases"/>
    <property type="match status" value="1"/>
</dbReference>
<evidence type="ECO:0000256" key="1">
    <source>
        <dbReference type="ARBA" id="ARBA00004613"/>
    </source>
</evidence>
<dbReference type="Proteomes" id="UP000602395">
    <property type="component" value="Unassembled WGS sequence"/>
</dbReference>
<keyword evidence="9" id="KW-1185">Reference proteome</keyword>
<evidence type="ECO:0000313" key="8">
    <source>
        <dbReference type="EMBL" id="MBD1318199.1"/>
    </source>
</evidence>
<organism evidence="8 9">
    <name type="scientific">Gordonia hankookensis</name>
    <dbReference type="NCBI Taxonomy" id="589403"/>
    <lineage>
        <taxon>Bacteria</taxon>
        <taxon>Bacillati</taxon>
        <taxon>Actinomycetota</taxon>
        <taxon>Actinomycetes</taxon>
        <taxon>Mycobacteriales</taxon>
        <taxon>Gordoniaceae</taxon>
        <taxon>Gordonia</taxon>
    </lineage>
</organism>